<accession>A0A346NAK0</accession>
<reference evidence="1" key="4">
    <citation type="journal article" date="2019" name="Int. J. Syst. Evol. Microbiol.">
        <title>Streptococcus chenjunshii sp. nov. isolated from feces of Tibetan antelopes.</title>
        <authorList>
            <person name="Tian Z."/>
            <person name="Lu S."/>
            <person name="Jin D."/>
            <person name="Yang J."/>
            <person name="Pu J."/>
            <person name="Lai X.H."/>
            <person name="Bai X.N."/>
            <person name="Wu X.M."/>
            <person name="Li J."/>
            <person name="Wang S."/>
            <person name="Xu J."/>
        </authorList>
    </citation>
    <scope>NUCLEOTIDE SEQUENCE</scope>
    <source>
        <strain evidence="1">Z15</strain>
    </source>
</reference>
<evidence type="ECO:0000313" key="4">
    <source>
        <dbReference type="Proteomes" id="UP000246115"/>
    </source>
</evidence>
<evidence type="ECO:0000313" key="2">
    <source>
        <dbReference type="EMBL" id="RFU49926.1"/>
    </source>
</evidence>
<proteinExistence type="predicted"/>
<reference evidence="2 6" key="1">
    <citation type="submission" date="2018-08" db="EMBL/GenBank/DDBJ databases">
        <title>Draft genome of Streptococcus sp .nov. Z2.</title>
        <authorList>
            <person name="Tian Z."/>
        </authorList>
    </citation>
    <scope>NUCLEOTIDE SEQUENCE [LARGE SCALE GENOMIC DNA]</scope>
    <source>
        <strain evidence="2 6">Z2</strain>
    </source>
</reference>
<accession>A0A372KIP6</accession>
<evidence type="ECO:0000313" key="3">
    <source>
        <dbReference type="EMBL" id="RFU52133.1"/>
    </source>
</evidence>
<dbReference type="Proteomes" id="UP000264056">
    <property type="component" value="Unassembled WGS sequence"/>
</dbReference>
<dbReference type="Proteomes" id="UP000246115">
    <property type="component" value="Chromosome"/>
</dbReference>
<reference evidence="3 5" key="2">
    <citation type="submission" date="2018-08" db="EMBL/GenBank/DDBJ databases">
        <title>Draft genome of Streptococcus sp. nov. Z1.</title>
        <authorList>
            <person name="Tian Z."/>
        </authorList>
    </citation>
    <scope>NUCLEOTIDE SEQUENCE [LARGE SCALE GENOMIC DNA]</scope>
    <source>
        <strain evidence="3">Z1</strain>
        <strain evidence="5">Z1(2018)</strain>
    </source>
</reference>
<dbReference type="AlphaFoldDB" id="A0A372KIP6"/>
<dbReference type="Proteomes" id="UP000262901">
    <property type="component" value="Unassembled WGS sequence"/>
</dbReference>
<dbReference type="KEGG" id="schj:DDV21_002640"/>
<dbReference type="EMBL" id="QVQZ01000086">
    <property type="protein sequence ID" value="RFU52133.1"/>
    <property type="molecule type" value="Genomic_DNA"/>
</dbReference>
<keyword evidence="6" id="KW-1185">Reference proteome</keyword>
<evidence type="ECO:0000313" key="6">
    <source>
        <dbReference type="Proteomes" id="UP000264056"/>
    </source>
</evidence>
<evidence type="ECO:0000313" key="5">
    <source>
        <dbReference type="Proteomes" id="UP000262901"/>
    </source>
</evidence>
<protein>
    <submittedName>
        <fullName evidence="3">Uncharacterized protein</fullName>
    </submittedName>
</protein>
<dbReference type="RefSeq" id="WP_116879187.1">
    <property type="nucleotide sequence ID" value="NZ_CP031733.1"/>
</dbReference>
<evidence type="ECO:0000313" key="1">
    <source>
        <dbReference type="EMBL" id="AXQ78045.1"/>
    </source>
</evidence>
<dbReference type="EMBL" id="QVQY01000104">
    <property type="protein sequence ID" value="RFU49926.1"/>
    <property type="molecule type" value="Genomic_DNA"/>
</dbReference>
<sequence>MKVTDDLDALAQSVKETRKEQERLAIQAALAAKQGDWSAKAADLQSRLETKASDLQTLVQGTLAGELADCFTGQAADSAAAYLAEWPQSDFSGLIRA</sequence>
<name>A0A372KIP6_9STRE</name>
<dbReference type="EMBL" id="CP031733">
    <property type="protein sequence ID" value="AXQ78045.1"/>
    <property type="molecule type" value="Genomic_DNA"/>
</dbReference>
<organism evidence="3 5">
    <name type="scientific">Streptococcus chenjunshii</name>
    <dbReference type="NCBI Taxonomy" id="2173853"/>
    <lineage>
        <taxon>Bacteria</taxon>
        <taxon>Bacillati</taxon>
        <taxon>Bacillota</taxon>
        <taxon>Bacilli</taxon>
        <taxon>Lactobacillales</taxon>
        <taxon>Streptococcaceae</taxon>
        <taxon>Streptococcus</taxon>
    </lineage>
</organism>
<reference evidence="4" key="3">
    <citation type="submission" date="2018-08" db="EMBL/GenBank/DDBJ databases">
        <title>Streptococcus chenjunshii sp. nov., isolated from stools sample of the Tibetan antelope in the Qinghai-Tibet plateau, China.</title>
        <authorList>
            <person name="Tian Z."/>
        </authorList>
    </citation>
    <scope>NUCLEOTIDE SEQUENCE [LARGE SCALE GENOMIC DNA]</scope>
    <source>
        <strain evidence="4">Z15</strain>
    </source>
</reference>
<gene>
    <name evidence="1" type="ORF">DDV21_002640</name>
    <name evidence="2" type="ORF">DDV22_11370</name>
    <name evidence="3" type="ORF">DDV23_11315</name>
</gene>
<dbReference type="OrthoDB" id="2238664at2"/>